<sequence>MPHSETKIVATGQSELDQLILKLERSHKSVLRISTKLQSYTYEPNNLESFEKLRNLRIGFRDLARDQVLLFEVIKNGKTIREMLIERLERLQSRFSDLEHELASYLLDLKGYY</sequence>
<dbReference type="RefSeq" id="WP_105000649.1">
    <property type="nucleotide sequence ID" value="NZ_MQVX01000001.1"/>
</dbReference>
<dbReference type="AlphaFoldDB" id="A0A2S7T4Z0"/>
<dbReference type="Proteomes" id="UP000239366">
    <property type="component" value="Unassembled WGS sequence"/>
</dbReference>
<evidence type="ECO:0000313" key="2">
    <source>
        <dbReference type="EMBL" id="PQJ14999.1"/>
    </source>
</evidence>
<protein>
    <submittedName>
        <fullName evidence="2">Uncharacterized protein</fullName>
    </submittedName>
</protein>
<comment type="caution">
    <text evidence="2">The sequence shown here is derived from an EMBL/GenBank/DDBJ whole genome shotgun (WGS) entry which is preliminary data.</text>
</comment>
<organism evidence="2 3">
    <name type="scientific">Aureicoccus marinus</name>
    <dbReference type="NCBI Taxonomy" id="754435"/>
    <lineage>
        <taxon>Bacteria</taxon>
        <taxon>Pseudomonadati</taxon>
        <taxon>Bacteroidota</taxon>
        <taxon>Flavobacteriia</taxon>
        <taxon>Flavobacteriales</taxon>
        <taxon>Flavobacteriaceae</taxon>
        <taxon>Aureicoccus</taxon>
    </lineage>
</organism>
<keyword evidence="1" id="KW-0175">Coiled coil</keyword>
<gene>
    <name evidence="2" type="ORF">BST99_03960</name>
</gene>
<dbReference type="EMBL" id="MQVX01000001">
    <property type="protein sequence ID" value="PQJ14999.1"/>
    <property type="molecule type" value="Genomic_DNA"/>
</dbReference>
<evidence type="ECO:0000313" key="3">
    <source>
        <dbReference type="Proteomes" id="UP000239366"/>
    </source>
</evidence>
<name>A0A2S7T4Z0_9FLAO</name>
<accession>A0A2S7T4Z0</accession>
<reference evidence="3" key="1">
    <citation type="submission" date="2016-11" db="EMBL/GenBank/DDBJ databases">
        <title>Trade-off between light-utilization and light-protection in marine flavobacteria.</title>
        <authorList>
            <person name="Kumagai Y."/>
            <person name="Yoshizawa S."/>
            <person name="Kogure K."/>
        </authorList>
    </citation>
    <scope>NUCLEOTIDE SEQUENCE [LARGE SCALE GENOMIC DNA]</scope>
    <source>
        <strain evidence="3">SG-18</strain>
    </source>
</reference>
<proteinExistence type="predicted"/>
<keyword evidence="3" id="KW-1185">Reference proteome</keyword>
<dbReference type="OrthoDB" id="1441767at2"/>
<evidence type="ECO:0000256" key="1">
    <source>
        <dbReference type="SAM" id="Coils"/>
    </source>
</evidence>
<feature type="coiled-coil region" evidence="1">
    <location>
        <begin position="81"/>
        <end position="108"/>
    </location>
</feature>